<dbReference type="AlphaFoldDB" id="A0A388KL39"/>
<evidence type="ECO:0000256" key="7">
    <source>
        <dbReference type="ARBA" id="ARBA00023242"/>
    </source>
</evidence>
<dbReference type="EMBL" id="BFEA01000136">
    <property type="protein sequence ID" value="GBG70764.1"/>
    <property type="molecule type" value="Genomic_DNA"/>
</dbReference>
<evidence type="ECO:0000256" key="1">
    <source>
        <dbReference type="ARBA" id="ARBA00001968"/>
    </source>
</evidence>
<comment type="similarity">
    <text evidence="3">Belongs to the HARBI1 family.</text>
</comment>
<dbReference type="PANTHER" id="PTHR22930">
    <property type="match status" value="1"/>
</dbReference>
<dbReference type="GO" id="GO:0046872">
    <property type="term" value="F:metal ion binding"/>
    <property type="evidence" value="ECO:0007669"/>
    <property type="project" value="UniProtKB-KW"/>
</dbReference>
<keyword evidence="10" id="KW-1185">Reference proteome</keyword>
<evidence type="ECO:0000313" key="9">
    <source>
        <dbReference type="EMBL" id="GBG70764.1"/>
    </source>
</evidence>
<evidence type="ECO:0000256" key="4">
    <source>
        <dbReference type="ARBA" id="ARBA00022722"/>
    </source>
</evidence>
<keyword evidence="6" id="KW-0378">Hydrolase</keyword>
<comment type="subcellular location">
    <subcellularLocation>
        <location evidence="2">Nucleus</location>
    </subcellularLocation>
</comment>
<accession>A0A388KL39</accession>
<evidence type="ECO:0000256" key="5">
    <source>
        <dbReference type="ARBA" id="ARBA00022723"/>
    </source>
</evidence>
<sequence>MAAREGLTETEKCLLVTVLMAVCEHVQTTGEARLRFLRRMRRQTEVAMTRAMADSGAPPVSWDAPFLMANAIAGVLPRESPRWWVRRRTGGTWEDLSISDDATTDYYHEKPRMTKEVFEDIVAACTPFLHRQVTHYRQPLQPDHIVAYALYRWASGETFDNGTCSFGIGRATGIKAVRDVTDAILAAYPDIIAMPIGRRQRQVKRAFGAKGFPNCFGAIDYTHVYVDKPANAPAEDYFDRKQQYSIVAQVIVDLDKRVLDVFCGYPRSVHDARVLWNSSLYRRATAGTLFNAEPAILPGGVLTTGYLLGDNGYGPMKCIVVPYGGVEQVPDVALFDAKQKPVRGVVERAFGRLKGMWRLFLRHHKTNMDNMPQQFTAVCILHNLLINAGVDFDERLLMERDADGNERPIDLGMYPPAAPVAQRNADPEALALRDALRACISLLPR</sequence>
<comment type="cofactor">
    <cofactor evidence="1">
        <name>a divalent metal cation</name>
        <dbReference type="ChEBI" id="CHEBI:60240"/>
    </cofactor>
</comment>
<dbReference type="OrthoDB" id="2668416at2759"/>
<evidence type="ECO:0000313" key="10">
    <source>
        <dbReference type="Proteomes" id="UP000265515"/>
    </source>
</evidence>
<dbReference type="GO" id="GO:0016787">
    <property type="term" value="F:hydrolase activity"/>
    <property type="evidence" value="ECO:0007669"/>
    <property type="project" value="UniProtKB-KW"/>
</dbReference>
<gene>
    <name evidence="9" type="ORF">CBR_g8062</name>
</gene>
<keyword evidence="7" id="KW-0539">Nucleus</keyword>
<evidence type="ECO:0000256" key="2">
    <source>
        <dbReference type="ARBA" id="ARBA00004123"/>
    </source>
</evidence>
<dbReference type="Pfam" id="PF13359">
    <property type="entry name" value="DDE_Tnp_4"/>
    <property type="match status" value="1"/>
</dbReference>
<keyword evidence="4" id="KW-0540">Nuclease</keyword>
<organism evidence="9 10">
    <name type="scientific">Chara braunii</name>
    <name type="common">Braun's stonewort</name>
    <dbReference type="NCBI Taxonomy" id="69332"/>
    <lineage>
        <taxon>Eukaryota</taxon>
        <taxon>Viridiplantae</taxon>
        <taxon>Streptophyta</taxon>
        <taxon>Charophyceae</taxon>
        <taxon>Charales</taxon>
        <taxon>Characeae</taxon>
        <taxon>Chara</taxon>
    </lineage>
</organism>
<evidence type="ECO:0000259" key="8">
    <source>
        <dbReference type="Pfam" id="PF13359"/>
    </source>
</evidence>
<proteinExistence type="inferred from homology"/>
<dbReference type="GO" id="GO:0004518">
    <property type="term" value="F:nuclease activity"/>
    <property type="evidence" value="ECO:0007669"/>
    <property type="project" value="UniProtKB-KW"/>
</dbReference>
<dbReference type="GO" id="GO:0005634">
    <property type="term" value="C:nucleus"/>
    <property type="evidence" value="ECO:0007669"/>
    <property type="project" value="UniProtKB-SubCell"/>
</dbReference>
<dbReference type="Gramene" id="GBG70764">
    <property type="protein sequence ID" value="GBG70764"/>
    <property type="gene ID" value="CBR_g8062"/>
</dbReference>
<protein>
    <recommendedName>
        <fullName evidence="8">DDE Tnp4 domain-containing protein</fullName>
    </recommendedName>
</protein>
<dbReference type="InterPro" id="IPR027806">
    <property type="entry name" value="HARBI1_dom"/>
</dbReference>
<comment type="caution">
    <text evidence="9">The sequence shown here is derived from an EMBL/GenBank/DDBJ whole genome shotgun (WGS) entry which is preliminary data.</text>
</comment>
<evidence type="ECO:0000256" key="3">
    <source>
        <dbReference type="ARBA" id="ARBA00006958"/>
    </source>
</evidence>
<feature type="domain" description="DDE Tnp4" evidence="8">
    <location>
        <begin position="219"/>
        <end position="383"/>
    </location>
</feature>
<dbReference type="Proteomes" id="UP000265515">
    <property type="component" value="Unassembled WGS sequence"/>
</dbReference>
<dbReference type="InterPro" id="IPR045249">
    <property type="entry name" value="HARBI1-like"/>
</dbReference>
<name>A0A388KL39_CHABU</name>
<keyword evidence="5" id="KW-0479">Metal-binding</keyword>
<dbReference type="PANTHER" id="PTHR22930:SF85">
    <property type="entry name" value="GH03217P-RELATED"/>
    <property type="match status" value="1"/>
</dbReference>
<evidence type="ECO:0000256" key="6">
    <source>
        <dbReference type="ARBA" id="ARBA00022801"/>
    </source>
</evidence>
<reference evidence="9 10" key="1">
    <citation type="journal article" date="2018" name="Cell">
        <title>The Chara Genome: Secondary Complexity and Implications for Plant Terrestrialization.</title>
        <authorList>
            <person name="Nishiyama T."/>
            <person name="Sakayama H."/>
            <person name="Vries J.D."/>
            <person name="Buschmann H."/>
            <person name="Saint-Marcoux D."/>
            <person name="Ullrich K.K."/>
            <person name="Haas F.B."/>
            <person name="Vanderstraeten L."/>
            <person name="Becker D."/>
            <person name="Lang D."/>
            <person name="Vosolsobe S."/>
            <person name="Rombauts S."/>
            <person name="Wilhelmsson P.K.I."/>
            <person name="Janitza P."/>
            <person name="Kern R."/>
            <person name="Heyl A."/>
            <person name="Rumpler F."/>
            <person name="Villalobos L.I.A.C."/>
            <person name="Clay J.M."/>
            <person name="Skokan R."/>
            <person name="Toyoda A."/>
            <person name="Suzuki Y."/>
            <person name="Kagoshima H."/>
            <person name="Schijlen E."/>
            <person name="Tajeshwar N."/>
            <person name="Catarino B."/>
            <person name="Hetherington A.J."/>
            <person name="Saltykova A."/>
            <person name="Bonnot C."/>
            <person name="Breuninger H."/>
            <person name="Symeonidi A."/>
            <person name="Radhakrishnan G.V."/>
            <person name="Van Nieuwerburgh F."/>
            <person name="Deforce D."/>
            <person name="Chang C."/>
            <person name="Karol K.G."/>
            <person name="Hedrich R."/>
            <person name="Ulvskov P."/>
            <person name="Glockner G."/>
            <person name="Delwiche C.F."/>
            <person name="Petrasek J."/>
            <person name="Van de Peer Y."/>
            <person name="Friml J."/>
            <person name="Beilby M."/>
            <person name="Dolan L."/>
            <person name="Kohara Y."/>
            <person name="Sugano S."/>
            <person name="Fujiyama A."/>
            <person name="Delaux P.-M."/>
            <person name="Quint M."/>
            <person name="TheiBen G."/>
            <person name="Hagemann M."/>
            <person name="Harholt J."/>
            <person name="Dunand C."/>
            <person name="Zachgo S."/>
            <person name="Langdale J."/>
            <person name="Maumus F."/>
            <person name="Straeten D.V.D."/>
            <person name="Gould S.B."/>
            <person name="Rensing S.A."/>
        </authorList>
    </citation>
    <scope>NUCLEOTIDE SEQUENCE [LARGE SCALE GENOMIC DNA]</scope>
    <source>
        <strain evidence="9 10">S276</strain>
    </source>
</reference>